<evidence type="ECO:0000313" key="3">
    <source>
        <dbReference type="Proteomes" id="UP001597201"/>
    </source>
</evidence>
<dbReference type="EC" id="2.3.1.-" evidence="2"/>
<keyword evidence="2" id="KW-0808">Transferase</keyword>
<name>A0ABW3Y216_9FLAO</name>
<dbReference type="Proteomes" id="UP001597201">
    <property type="component" value="Unassembled WGS sequence"/>
</dbReference>
<accession>A0ABW3Y216</accession>
<gene>
    <name evidence="2" type="ORF">ACFQ39_07690</name>
</gene>
<dbReference type="Gene3D" id="3.40.630.30">
    <property type="match status" value="1"/>
</dbReference>
<proteinExistence type="predicted"/>
<dbReference type="PROSITE" id="PS51186">
    <property type="entry name" value="GNAT"/>
    <property type="match status" value="1"/>
</dbReference>
<evidence type="ECO:0000259" key="1">
    <source>
        <dbReference type="PROSITE" id="PS51186"/>
    </source>
</evidence>
<dbReference type="GO" id="GO:0016746">
    <property type="term" value="F:acyltransferase activity"/>
    <property type="evidence" value="ECO:0007669"/>
    <property type="project" value="UniProtKB-KW"/>
</dbReference>
<dbReference type="CDD" id="cd04301">
    <property type="entry name" value="NAT_SF"/>
    <property type="match status" value="1"/>
</dbReference>
<dbReference type="InterPro" id="IPR016181">
    <property type="entry name" value="Acyl_CoA_acyltransferase"/>
</dbReference>
<comment type="caution">
    <text evidence="2">The sequence shown here is derived from an EMBL/GenBank/DDBJ whole genome shotgun (WGS) entry which is preliminary data.</text>
</comment>
<feature type="domain" description="N-acetyltransferase" evidence="1">
    <location>
        <begin position="15"/>
        <end position="165"/>
    </location>
</feature>
<organism evidence="2 3">
    <name type="scientific">Namhaeicola litoreus</name>
    <dbReference type="NCBI Taxonomy" id="1052145"/>
    <lineage>
        <taxon>Bacteria</taxon>
        <taxon>Pseudomonadati</taxon>
        <taxon>Bacteroidota</taxon>
        <taxon>Flavobacteriia</taxon>
        <taxon>Flavobacteriales</taxon>
        <taxon>Flavobacteriaceae</taxon>
        <taxon>Namhaeicola</taxon>
    </lineage>
</organism>
<dbReference type="InterPro" id="IPR000182">
    <property type="entry name" value="GNAT_dom"/>
</dbReference>
<reference evidence="3" key="1">
    <citation type="journal article" date="2019" name="Int. J. Syst. Evol. Microbiol.">
        <title>The Global Catalogue of Microorganisms (GCM) 10K type strain sequencing project: providing services to taxonomists for standard genome sequencing and annotation.</title>
        <authorList>
            <consortium name="The Broad Institute Genomics Platform"/>
            <consortium name="The Broad Institute Genome Sequencing Center for Infectious Disease"/>
            <person name="Wu L."/>
            <person name="Ma J."/>
        </authorList>
    </citation>
    <scope>NUCLEOTIDE SEQUENCE [LARGE SCALE GENOMIC DNA]</scope>
    <source>
        <strain evidence="3">CCUG 61485</strain>
    </source>
</reference>
<sequence length="168" mass="19804">MKTTYVEASKPEDFVLIENLAHEIWHEYYPEIIGLEQVVYMLKKFQNSTYMQHQVQESFVYFLIYREDHPAGYLSYQIQKDQLFLSKMYLLDKFRGQKIGKESLDFVEENAVALQLPKIRLTVNKDNLNAIKAYESAGFVNYGEAVTDISDGFVMDDYLMEKNIELKR</sequence>
<protein>
    <submittedName>
        <fullName evidence="2">GNAT family N-acetyltransferase</fullName>
        <ecNumber evidence="2">2.3.1.-</ecNumber>
    </submittedName>
</protein>
<dbReference type="RefSeq" id="WP_377177730.1">
    <property type="nucleotide sequence ID" value="NZ_JBHTMY010000003.1"/>
</dbReference>
<dbReference type="Pfam" id="PF00583">
    <property type="entry name" value="Acetyltransf_1"/>
    <property type="match status" value="1"/>
</dbReference>
<dbReference type="EMBL" id="JBHTMY010000003">
    <property type="protein sequence ID" value="MFD1315495.1"/>
    <property type="molecule type" value="Genomic_DNA"/>
</dbReference>
<keyword evidence="3" id="KW-1185">Reference proteome</keyword>
<evidence type="ECO:0000313" key="2">
    <source>
        <dbReference type="EMBL" id="MFD1315495.1"/>
    </source>
</evidence>
<keyword evidence="2" id="KW-0012">Acyltransferase</keyword>
<dbReference type="SUPFAM" id="SSF55729">
    <property type="entry name" value="Acyl-CoA N-acyltransferases (Nat)"/>
    <property type="match status" value="1"/>
</dbReference>